<gene>
    <name evidence="3" type="ORF">LNINA_LOCUS8788</name>
</gene>
<dbReference type="Pfam" id="PF01875">
    <property type="entry name" value="Memo"/>
    <property type="match status" value="1"/>
</dbReference>
<dbReference type="CDD" id="cd07361">
    <property type="entry name" value="MEMO_like"/>
    <property type="match status" value="1"/>
</dbReference>
<evidence type="ECO:0000313" key="4">
    <source>
        <dbReference type="Proteomes" id="UP001497472"/>
    </source>
</evidence>
<feature type="region of interest" description="Disordered" evidence="2">
    <location>
        <begin position="1"/>
        <end position="33"/>
    </location>
</feature>
<dbReference type="InterPro" id="IPR002737">
    <property type="entry name" value="MEMO1_fam"/>
</dbReference>
<dbReference type="AlphaFoldDB" id="A0AAV1JLF1"/>
<dbReference type="HAMAP" id="MF_00055">
    <property type="entry name" value="MEMO1"/>
    <property type="match status" value="1"/>
</dbReference>
<evidence type="ECO:0000256" key="1">
    <source>
        <dbReference type="ARBA" id="ARBA00006315"/>
    </source>
</evidence>
<comment type="caution">
    <text evidence="3">The sequence shown here is derived from an EMBL/GenBank/DDBJ whole genome shotgun (WGS) entry which is preliminary data.</text>
</comment>
<sequence length="533" mass="60315">MDKKLMAPPKISRVRHSVLPSTSKETPKVAEKQKARRKMNATLIDFDQTKSEPPVTDAYARLAAHQKGLRAVLADCLLDSKIKKEETEVDIQLGQLADRFSKAVDQLDKTNRRLKDIKFTVEQKRLLDLKSVDCSKFYETTDAAGTDEILRNLARSEQAYLDKLVTKNIDFGYNKESGHKQLLDAVNDAIKGFEEIKLHSHLDTDKLKQFEKLHETQQSLEGKCTDIDSYKVLFEKTFPNTCDELLQQVTILVLGSELSRQLDLWLSKADLTHGPARAIIAPHAGYSYCGACAAFAYRQVSPVVVKRIFILGPSHHVRLAGCALSSLDKYATPLYDLTIDKQIYAELEATRQFQRMNVTTDEDEHSIEMHLPYIAKVMEEYKTSFTIIPILVGTLTPEKEAKYGAILAPYLADPQNLVVISSDFCHWGSRFRYTWRDNARGHIHQSIEWLDKLGMDIIEKMDPASFTAYLKKYSNTICGRHPIGVLLQALAKLQSQPSCPKMSMKFLKYAQSSQCMNMQDSSVSYASASLVFE</sequence>
<organism evidence="3 4">
    <name type="scientific">Leptosia nina</name>
    <dbReference type="NCBI Taxonomy" id="320188"/>
    <lineage>
        <taxon>Eukaryota</taxon>
        <taxon>Metazoa</taxon>
        <taxon>Ecdysozoa</taxon>
        <taxon>Arthropoda</taxon>
        <taxon>Hexapoda</taxon>
        <taxon>Insecta</taxon>
        <taxon>Pterygota</taxon>
        <taxon>Neoptera</taxon>
        <taxon>Endopterygota</taxon>
        <taxon>Lepidoptera</taxon>
        <taxon>Glossata</taxon>
        <taxon>Ditrysia</taxon>
        <taxon>Papilionoidea</taxon>
        <taxon>Pieridae</taxon>
        <taxon>Pierinae</taxon>
        <taxon>Leptosia</taxon>
    </lineage>
</organism>
<dbReference type="EMBL" id="CAVLEF010000030">
    <property type="protein sequence ID" value="CAK1549495.1"/>
    <property type="molecule type" value="Genomic_DNA"/>
</dbReference>
<reference evidence="3 4" key="1">
    <citation type="submission" date="2023-11" db="EMBL/GenBank/DDBJ databases">
        <authorList>
            <person name="Okamura Y."/>
        </authorList>
    </citation>
    <scope>NUCLEOTIDE SEQUENCE [LARGE SCALE GENOMIC DNA]</scope>
</reference>
<dbReference type="NCBIfam" id="TIGR04336">
    <property type="entry name" value="AmmeMemoSam_B"/>
    <property type="match status" value="1"/>
</dbReference>
<accession>A0AAV1JLF1</accession>
<evidence type="ECO:0000313" key="3">
    <source>
        <dbReference type="EMBL" id="CAK1549495.1"/>
    </source>
</evidence>
<dbReference type="Gene3D" id="3.40.830.10">
    <property type="entry name" value="LigB-like"/>
    <property type="match status" value="1"/>
</dbReference>
<proteinExistence type="inferred from homology"/>
<name>A0AAV1JLF1_9NEOP</name>
<comment type="similarity">
    <text evidence="1">Belongs to the MEMO1 family.</text>
</comment>
<keyword evidence="4" id="KW-1185">Reference proteome</keyword>
<dbReference type="Proteomes" id="UP001497472">
    <property type="component" value="Unassembled WGS sequence"/>
</dbReference>
<protein>
    <recommendedName>
        <fullName evidence="5">Protein MEMO1</fullName>
    </recommendedName>
</protein>
<evidence type="ECO:0000256" key="2">
    <source>
        <dbReference type="SAM" id="MobiDB-lite"/>
    </source>
</evidence>
<evidence type="ECO:0008006" key="5">
    <source>
        <dbReference type="Google" id="ProtNLM"/>
    </source>
</evidence>
<dbReference type="PANTHER" id="PTHR11060">
    <property type="entry name" value="PROTEIN MEMO1"/>
    <property type="match status" value="1"/>
</dbReference>
<dbReference type="PANTHER" id="PTHR11060:SF0">
    <property type="entry name" value="PROTEIN MEMO1"/>
    <property type="match status" value="1"/>
</dbReference>